<keyword evidence="8" id="KW-1185">Reference proteome</keyword>
<dbReference type="CDD" id="cd18886">
    <property type="entry name" value="NUDIX_MutT_Nudt1"/>
    <property type="match status" value="1"/>
</dbReference>
<dbReference type="Gene3D" id="3.90.79.10">
    <property type="entry name" value="Nucleoside Triphosphate Pyrophosphohydrolase"/>
    <property type="match status" value="1"/>
</dbReference>
<reference evidence="7" key="1">
    <citation type="submission" date="2022-08" db="EMBL/GenBank/DDBJ databases">
        <title>The complete genome sequence of the thermophilic bacterium Laceyella sacchari FBKL4.010 reveals the basis for tetramethylpyrazine biosynthesis in Moutai-flavor Daqu.</title>
        <authorList>
            <person name="Li D."/>
            <person name="Huang W."/>
            <person name="Wang C."/>
            <person name="Qiu S."/>
        </authorList>
    </citation>
    <scope>NUCLEOTIDE SEQUENCE</scope>
    <source>
        <strain evidence="7">FBKL4.014</strain>
    </source>
</reference>
<keyword evidence="3" id="KW-0479">Metal-binding</keyword>
<comment type="similarity">
    <text evidence="2">Belongs to the Nudix hydrolase family.</text>
</comment>
<dbReference type="Proteomes" id="UP001058650">
    <property type="component" value="Chromosome"/>
</dbReference>
<name>A0ABY5U647_LACSH</name>
<keyword evidence="4" id="KW-0378">Hydrolase</keyword>
<accession>A0ABY5U647</accession>
<evidence type="ECO:0000313" key="8">
    <source>
        <dbReference type="Proteomes" id="UP001058650"/>
    </source>
</evidence>
<dbReference type="EMBL" id="CP103866">
    <property type="protein sequence ID" value="UWE05113.1"/>
    <property type="molecule type" value="Genomic_DNA"/>
</dbReference>
<evidence type="ECO:0000256" key="1">
    <source>
        <dbReference type="ARBA" id="ARBA00001946"/>
    </source>
</evidence>
<dbReference type="SUPFAM" id="SSF55811">
    <property type="entry name" value="Nudix"/>
    <property type="match status" value="1"/>
</dbReference>
<keyword evidence="5" id="KW-0460">Magnesium</keyword>
<evidence type="ECO:0000256" key="5">
    <source>
        <dbReference type="ARBA" id="ARBA00022842"/>
    </source>
</evidence>
<evidence type="ECO:0000256" key="3">
    <source>
        <dbReference type="ARBA" id="ARBA00022723"/>
    </source>
</evidence>
<dbReference type="Pfam" id="PF00293">
    <property type="entry name" value="NUDIX"/>
    <property type="match status" value="1"/>
</dbReference>
<dbReference type="InterPro" id="IPR020476">
    <property type="entry name" value="Nudix_hydrolase"/>
</dbReference>
<dbReference type="PRINTS" id="PR00502">
    <property type="entry name" value="NUDIXFAMILY"/>
</dbReference>
<comment type="cofactor">
    <cofactor evidence="1">
        <name>Mg(2+)</name>
        <dbReference type="ChEBI" id="CHEBI:18420"/>
    </cofactor>
</comment>
<dbReference type="PANTHER" id="PTHR43758">
    <property type="entry name" value="7,8-DIHYDRO-8-OXOGUANINE TRIPHOSPHATASE"/>
    <property type="match status" value="1"/>
</dbReference>
<dbReference type="PANTHER" id="PTHR43758:SF2">
    <property type="entry name" value="OXIDIZED PURINE NUCLEOSIDE TRIPHOSPHATE HYDROLASE"/>
    <property type="match status" value="1"/>
</dbReference>
<organism evidence="7 8">
    <name type="scientific">Laceyella sacchari</name>
    <name type="common">Thermoactinomyces thalpophilus</name>
    <dbReference type="NCBI Taxonomy" id="37482"/>
    <lineage>
        <taxon>Bacteria</taxon>
        <taxon>Bacillati</taxon>
        <taxon>Bacillota</taxon>
        <taxon>Bacilli</taxon>
        <taxon>Bacillales</taxon>
        <taxon>Thermoactinomycetaceae</taxon>
        <taxon>Laceyella</taxon>
    </lineage>
</organism>
<dbReference type="RefSeq" id="WP_246026855.1">
    <property type="nucleotide sequence ID" value="NZ_CP103866.1"/>
</dbReference>
<evidence type="ECO:0000259" key="6">
    <source>
        <dbReference type="PROSITE" id="PS51462"/>
    </source>
</evidence>
<proteinExistence type="inferred from homology"/>
<evidence type="ECO:0000313" key="7">
    <source>
        <dbReference type="EMBL" id="UWE05113.1"/>
    </source>
</evidence>
<dbReference type="InterPro" id="IPR015797">
    <property type="entry name" value="NUDIX_hydrolase-like_dom_sf"/>
</dbReference>
<feature type="domain" description="Nudix hydrolase" evidence="6">
    <location>
        <begin position="1"/>
        <end position="136"/>
    </location>
</feature>
<dbReference type="PROSITE" id="PS51462">
    <property type="entry name" value="NUDIX"/>
    <property type="match status" value="1"/>
</dbReference>
<sequence>MLDVECRYTMCFIKKNDEILLLNREKPAWMGRWNGLGGKIEPGETPHESALREVKEEAGLHLKKMDCRGRLIWILEDGKRGGMYLYWAELPADQTCPTPTKTDEGILDWKRIAWILHPENKGMSVNVVKCLPILLADEKQHLFQLYWRGEELIAFDHAELSDDEG</sequence>
<gene>
    <name evidence="7" type="ORF">NYR52_08360</name>
</gene>
<evidence type="ECO:0000256" key="2">
    <source>
        <dbReference type="ARBA" id="ARBA00005582"/>
    </source>
</evidence>
<protein>
    <submittedName>
        <fullName evidence="7">8-oxo-dGTP diphosphatase</fullName>
    </submittedName>
</protein>
<dbReference type="InterPro" id="IPR000086">
    <property type="entry name" value="NUDIX_hydrolase_dom"/>
</dbReference>
<evidence type="ECO:0000256" key="4">
    <source>
        <dbReference type="ARBA" id="ARBA00022801"/>
    </source>
</evidence>